<dbReference type="EMBL" id="RDSM01000001">
    <property type="protein sequence ID" value="RXH58329.1"/>
    <property type="molecule type" value="Genomic_DNA"/>
</dbReference>
<evidence type="ECO:0000313" key="2">
    <source>
        <dbReference type="Proteomes" id="UP000289437"/>
    </source>
</evidence>
<reference evidence="2" key="2">
    <citation type="submission" date="2019-02" db="EMBL/GenBank/DDBJ databases">
        <title>Granulicella sibirica sp. nov., a psychrotolerant acidobacterium isolated from an organic soil layer in forested tundra, West Siberia.</title>
        <authorList>
            <person name="Oshkin I.Y."/>
            <person name="Kulichevskaya I.S."/>
            <person name="Rijpstra W.I.C."/>
            <person name="Sinninghe Damste J.S."/>
            <person name="Rakitin A.L."/>
            <person name="Ravin N.V."/>
            <person name="Dedysh S.N."/>
        </authorList>
    </citation>
    <scope>NUCLEOTIDE SEQUENCE [LARGE SCALE GENOMIC DNA]</scope>
    <source>
        <strain evidence="2">AF10</strain>
    </source>
</reference>
<dbReference type="AlphaFoldDB" id="A0A4Q0T8G7"/>
<accession>A0A4Q0T8G7</accession>
<evidence type="ECO:0000313" key="1">
    <source>
        <dbReference type="EMBL" id="RXH58329.1"/>
    </source>
</evidence>
<organism evidence="1 2">
    <name type="scientific">Granulicella sibirica</name>
    <dbReference type="NCBI Taxonomy" id="2479048"/>
    <lineage>
        <taxon>Bacteria</taxon>
        <taxon>Pseudomonadati</taxon>
        <taxon>Acidobacteriota</taxon>
        <taxon>Terriglobia</taxon>
        <taxon>Terriglobales</taxon>
        <taxon>Acidobacteriaceae</taxon>
        <taxon>Granulicella</taxon>
    </lineage>
</organism>
<protein>
    <submittedName>
        <fullName evidence="1">Uncharacterized protein</fullName>
    </submittedName>
</protein>
<proteinExistence type="predicted"/>
<dbReference type="Proteomes" id="UP000289437">
    <property type="component" value="Unassembled WGS sequence"/>
</dbReference>
<keyword evidence="2" id="KW-1185">Reference proteome</keyword>
<reference evidence="1 2" key="1">
    <citation type="submission" date="2018-11" db="EMBL/GenBank/DDBJ databases">
        <authorList>
            <person name="Mardanov A.V."/>
            <person name="Ravin N.V."/>
            <person name="Dedysh S.N."/>
        </authorList>
    </citation>
    <scope>NUCLEOTIDE SEQUENCE [LARGE SCALE GENOMIC DNA]</scope>
    <source>
        <strain evidence="1 2">AF10</strain>
    </source>
</reference>
<sequence>MHAATTGSNINIVANGLAQPLNALTKKTQRLKDIWLEKPLSGQFYVDRF</sequence>
<gene>
    <name evidence="1" type="ORF">GRAN_1639</name>
</gene>
<comment type="caution">
    <text evidence="1">The sequence shown here is derived from an EMBL/GenBank/DDBJ whole genome shotgun (WGS) entry which is preliminary data.</text>
</comment>
<name>A0A4Q0T8G7_9BACT</name>